<dbReference type="OMA" id="FDGHHNS"/>
<evidence type="ECO:0000259" key="1">
    <source>
        <dbReference type="Pfam" id="PF00561"/>
    </source>
</evidence>
<protein>
    <recommendedName>
        <fullName evidence="1">AB hydrolase-1 domain-containing protein</fullName>
    </recommendedName>
</protein>
<dbReference type="RefSeq" id="XP_012194410.1">
    <property type="nucleotide sequence ID" value="XM_012339020.1"/>
</dbReference>
<dbReference type="VEuPathDB" id="FungiDB:SPRG_00803"/>
<dbReference type="GeneID" id="24123431"/>
<keyword evidence="3" id="KW-1185">Reference proteome</keyword>
<dbReference type="SUPFAM" id="SSF53474">
    <property type="entry name" value="alpha/beta-Hydrolases"/>
    <property type="match status" value="1"/>
</dbReference>
<dbReference type="AlphaFoldDB" id="A0A067D7Y1"/>
<dbReference type="InterPro" id="IPR000073">
    <property type="entry name" value="AB_hydrolase_1"/>
</dbReference>
<dbReference type="OrthoDB" id="10249433at2759"/>
<gene>
    <name evidence="2" type="ORF">SPRG_00803</name>
</gene>
<dbReference type="InterPro" id="IPR029058">
    <property type="entry name" value="AB_hydrolase_fold"/>
</dbReference>
<dbReference type="InterPro" id="IPR052920">
    <property type="entry name" value="DNA-binding_regulatory"/>
</dbReference>
<dbReference type="KEGG" id="spar:SPRG_00803"/>
<proteinExistence type="predicted"/>
<feature type="domain" description="AB hydrolase-1" evidence="1">
    <location>
        <begin position="17"/>
        <end position="132"/>
    </location>
</feature>
<dbReference type="EMBL" id="KK583190">
    <property type="protein sequence ID" value="KDO34741.1"/>
    <property type="molecule type" value="Genomic_DNA"/>
</dbReference>
<accession>A0A067D7Y1</accession>
<reference evidence="2 3" key="1">
    <citation type="journal article" date="2013" name="PLoS Genet.">
        <title>Distinctive expansion of potential virulence genes in the genome of the oomycete fish pathogen Saprolegnia parasitica.</title>
        <authorList>
            <person name="Jiang R.H."/>
            <person name="de Bruijn I."/>
            <person name="Haas B.J."/>
            <person name="Belmonte R."/>
            <person name="Lobach L."/>
            <person name="Christie J."/>
            <person name="van den Ackerveken G."/>
            <person name="Bottin A."/>
            <person name="Bulone V."/>
            <person name="Diaz-Moreno S.M."/>
            <person name="Dumas B."/>
            <person name="Fan L."/>
            <person name="Gaulin E."/>
            <person name="Govers F."/>
            <person name="Grenville-Briggs L.J."/>
            <person name="Horner N.R."/>
            <person name="Levin J.Z."/>
            <person name="Mammella M."/>
            <person name="Meijer H.J."/>
            <person name="Morris P."/>
            <person name="Nusbaum C."/>
            <person name="Oome S."/>
            <person name="Phillips A.J."/>
            <person name="van Rooyen D."/>
            <person name="Rzeszutek E."/>
            <person name="Saraiva M."/>
            <person name="Secombes C.J."/>
            <person name="Seidl M.F."/>
            <person name="Snel B."/>
            <person name="Stassen J.H."/>
            <person name="Sykes S."/>
            <person name="Tripathy S."/>
            <person name="van den Berg H."/>
            <person name="Vega-Arreguin J.C."/>
            <person name="Wawra S."/>
            <person name="Young S.K."/>
            <person name="Zeng Q."/>
            <person name="Dieguez-Uribeondo J."/>
            <person name="Russ C."/>
            <person name="Tyler B.M."/>
            <person name="van West P."/>
        </authorList>
    </citation>
    <scope>NUCLEOTIDE SEQUENCE [LARGE SCALE GENOMIC DNA]</scope>
    <source>
        <strain evidence="2 3">CBS 223.65</strain>
    </source>
</reference>
<dbReference type="Gene3D" id="3.40.50.1820">
    <property type="entry name" value="alpha/beta hydrolase"/>
    <property type="match status" value="1"/>
</dbReference>
<name>A0A067D7Y1_SAPPC</name>
<dbReference type="PANTHER" id="PTHR43358">
    <property type="entry name" value="ALPHA/BETA-HYDROLASE"/>
    <property type="match status" value="1"/>
</dbReference>
<dbReference type="PANTHER" id="PTHR43358:SF4">
    <property type="entry name" value="ALPHA_BETA HYDROLASE FOLD-1 DOMAIN-CONTAINING PROTEIN"/>
    <property type="match status" value="1"/>
</dbReference>
<dbReference type="Proteomes" id="UP000030745">
    <property type="component" value="Unassembled WGS sequence"/>
</dbReference>
<sequence>MHSNMASSIDAIPVRDACLGAGFDFATFDFGGCGLSTGPFVTGGYEERLQLQAVLSTLAVLEPSYKTVFLWGHSLGAATALEFAATTREETLVAGLVLDSPYTSLADMIQSCFENAKNQGLYLPGVVLWMTMALARKSIQSRAGFSLDAVHPEHASRKCTMPALFFNGSHDLYVPPLMASRLHTAYAGHATHLPFDGDHYGQRPIGVQKSAIAFLKSLITRA</sequence>
<evidence type="ECO:0000313" key="3">
    <source>
        <dbReference type="Proteomes" id="UP000030745"/>
    </source>
</evidence>
<organism evidence="2 3">
    <name type="scientific">Saprolegnia parasitica (strain CBS 223.65)</name>
    <dbReference type="NCBI Taxonomy" id="695850"/>
    <lineage>
        <taxon>Eukaryota</taxon>
        <taxon>Sar</taxon>
        <taxon>Stramenopiles</taxon>
        <taxon>Oomycota</taxon>
        <taxon>Saprolegniomycetes</taxon>
        <taxon>Saprolegniales</taxon>
        <taxon>Saprolegniaceae</taxon>
        <taxon>Saprolegnia</taxon>
    </lineage>
</organism>
<evidence type="ECO:0000313" key="2">
    <source>
        <dbReference type="EMBL" id="KDO34741.1"/>
    </source>
</evidence>
<dbReference type="Pfam" id="PF00561">
    <property type="entry name" value="Abhydrolase_1"/>
    <property type="match status" value="1"/>
</dbReference>